<organism evidence="3 4">
    <name type="scientific">Pycnococcus provasolii</name>
    <dbReference type="NCBI Taxonomy" id="41880"/>
    <lineage>
        <taxon>Eukaryota</taxon>
        <taxon>Viridiplantae</taxon>
        <taxon>Chlorophyta</taxon>
        <taxon>Pseudoscourfieldiophyceae</taxon>
        <taxon>Pseudoscourfieldiales</taxon>
        <taxon>Pycnococcaceae</taxon>
        <taxon>Pycnococcus</taxon>
    </lineage>
</organism>
<evidence type="ECO:0000313" key="3">
    <source>
        <dbReference type="EMBL" id="GHP10061.1"/>
    </source>
</evidence>
<evidence type="ECO:0000256" key="2">
    <source>
        <dbReference type="SAM" id="MobiDB-lite"/>
    </source>
</evidence>
<proteinExistence type="predicted"/>
<sequence>MAPTSDARPANAWTNGDRQTLPRVMSSRPAARPGGIVPTRRAATPSLTQAPAATESRNLRSAPAADQGLPPSGRTSHTAGTSGGEHAVPPTRWAGWATDSQLPQQGESDERYARLVARERAVAAREAGALRMTSQAQVMHNRDVARLHRELAESREATRVQAAEVARLEELVTSLQMEAAAAARERKAALQSQATSPASMAQLERLQLAMRKQQAEYETKVATLQEELERTSLALARTRAEADELGAALASERRRHATHVESTHAFQQRLRGEMDDIATMSASLAANSESHMRGVVEEARQTTADAISDVRAAREHTAGTVSDMRGDVERWSDNFAERITARREARRREAEEKRREAAAAAAAAVPVSTTSSVSHDDRVRGVVEDHADHSRSAAEYAARVAAETAARSADLRARLALSLSPTAERAANAMAAKGRALSEAEKAESEMRTRAHRLARVLDDLKRGEEGGSATTVSGESRKHNARKEADRLRGALIAARRKIVDVSSRARKGLADARRMQQKHHHVQQQY</sequence>
<dbReference type="AlphaFoldDB" id="A0A830HX83"/>
<feature type="compositionally biased region" description="Basic and acidic residues" evidence="2">
    <location>
        <begin position="476"/>
        <end position="485"/>
    </location>
</feature>
<comment type="caution">
    <text evidence="3">The sequence shown here is derived from an EMBL/GenBank/DDBJ whole genome shotgun (WGS) entry which is preliminary data.</text>
</comment>
<evidence type="ECO:0000313" key="4">
    <source>
        <dbReference type="Proteomes" id="UP000660262"/>
    </source>
</evidence>
<gene>
    <name evidence="3" type="ORF">PPROV_000879400</name>
</gene>
<feature type="compositionally biased region" description="Basic and acidic residues" evidence="2">
    <location>
        <begin position="346"/>
        <end position="357"/>
    </location>
</feature>
<accession>A0A830HX83</accession>
<protein>
    <submittedName>
        <fullName evidence="3">Uncharacterized protein</fullName>
    </submittedName>
</protein>
<reference evidence="3" key="1">
    <citation type="submission" date="2020-10" db="EMBL/GenBank/DDBJ databases">
        <title>Unveiling of a novel bifunctional photoreceptor, Dualchrome1, isolated from a cosmopolitan green alga.</title>
        <authorList>
            <person name="Suzuki S."/>
            <person name="Kawachi M."/>
        </authorList>
    </citation>
    <scope>NUCLEOTIDE SEQUENCE</scope>
    <source>
        <strain evidence="3">NIES 2893</strain>
    </source>
</reference>
<dbReference type="Proteomes" id="UP000660262">
    <property type="component" value="Unassembled WGS sequence"/>
</dbReference>
<dbReference type="EMBL" id="BNJQ01000027">
    <property type="protein sequence ID" value="GHP10061.1"/>
    <property type="molecule type" value="Genomic_DNA"/>
</dbReference>
<feature type="region of interest" description="Disordered" evidence="2">
    <location>
        <begin position="462"/>
        <end position="485"/>
    </location>
</feature>
<feature type="coiled-coil region" evidence="1">
    <location>
        <begin position="214"/>
        <end position="255"/>
    </location>
</feature>
<evidence type="ECO:0000256" key="1">
    <source>
        <dbReference type="SAM" id="Coils"/>
    </source>
</evidence>
<feature type="region of interest" description="Disordered" evidence="2">
    <location>
        <begin position="346"/>
        <end position="376"/>
    </location>
</feature>
<name>A0A830HX83_9CHLO</name>
<feature type="region of interest" description="Disordered" evidence="2">
    <location>
        <begin position="1"/>
        <end position="92"/>
    </location>
</feature>
<keyword evidence="1" id="KW-0175">Coiled coil</keyword>
<keyword evidence="4" id="KW-1185">Reference proteome</keyword>